<dbReference type="PANTHER" id="PTHR42893">
    <property type="entry name" value="PROTEIN DETOXIFICATION 44, CHLOROPLASTIC-RELATED"/>
    <property type="match status" value="1"/>
</dbReference>
<feature type="transmembrane region" description="Helical" evidence="8">
    <location>
        <begin position="383"/>
        <end position="406"/>
    </location>
</feature>
<feature type="transmembrane region" description="Helical" evidence="8">
    <location>
        <begin position="53"/>
        <end position="76"/>
    </location>
</feature>
<keyword evidence="10" id="KW-1185">Reference proteome</keyword>
<evidence type="ECO:0000256" key="2">
    <source>
        <dbReference type="ARBA" id="ARBA00010199"/>
    </source>
</evidence>
<dbReference type="AlphaFoldDB" id="A0A1H2D529"/>
<evidence type="ECO:0000256" key="8">
    <source>
        <dbReference type="SAM" id="Phobius"/>
    </source>
</evidence>
<comment type="similarity">
    <text evidence="2">Belongs to the multi antimicrobial extrusion (MATE) (TC 2.A.66.1) family.</text>
</comment>
<dbReference type="Proteomes" id="UP000198688">
    <property type="component" value="Chromosome I"/>
</dbReference>
<keyword evidence="3" id="KW-0813">Transport</keyword>
<dbReference type="GO" id="GO:0015297">
    <property type="term" value="F:antiporter activity"/>
    <property type="evidence" value="ECO:0007669"/>
    <property type="project" value="InterPro"/>
</dbReference>
<organism evidence="9 10">
    <name type="scientific">Actinoplanes derwentensis</name>
    <dbReference type="NCBI Taxonomy" id="113562"/>
    <lineage>
        <taxon>Bacteria</taxon>
        <taxon>Bacillati</taxon>
        <taxon>Actinomycetota</taxon>
        <taxon>Actinomycetes</taxon>
        <taxon>Micromonosporales</taxon>
        <taxon>Micromonosporaceae</taxon>
        <taxon>Actinoplanes</taxon>
    </lineage>
</organism>
<feature type="transmembrane region" description="Helical" evidence="8">
    <location>
        <begin position="353"/>
        <end position="371"/>
    </location>
</feature>
<keyword evidence="7 8" id="KW-0472">Membrane</keyword>
<evidence type="ECO:0000313" key="10">
    <source>
        <dbReference type="Proteomes" id="UP000198688"/>
    </source>
</evidence>
<dbReference type="GO" id="GO:0042910">
    <property type="term" value="F:xenobiotic transmembrane transporter activity"/>
    <property type="evidence" value="ECO:0007669"/>
    <property type="project" value="InterPro"/>
</dbReference>
<dbReference type="GO" id="GO:0005886">
    <property type="term" value="C:plasma membrane"/>
    <property type="evidence" value="ECO:0007669"/>
    <property type="project" value="UniProtKB-SubCell"/>
</dbReference>
<accession>A0A1H2D529</accession>
<dbReference type="CDD" id="cd13136">
    <property type="entry name" value="MATE_DinF_like"/>
    <property type="match status" value="1"/>
</dbReference>
<dbReference type="Pfam" id="PF01554">
    <property type="entry name" value="MatE"/>
    <property type="match status" value="2"/>
</dbReference>
<feature type="transmembrane region" description="Helical" evidence="8">
    <location>
        <begin position="21"/>
        <end position="41"/>
    </location>
</feature>
<feature type="transmembrane region" description="Helical" evidence="8">
    <location>
        <begin position="315"/>
        <end position="341"/>
    </location>
</feature>
<evidence type="ECO:0000256" key="7">
    <source>
        <dbReference type="ARBA" id="ARBA00023136"/>
    </source>
</evidence>
<reference evidence="9 10" key="1">
    <citation type="submission" date="2016-10" db="EMBL/GenBank/DDBJ databases">
        <authorList>
            <person name="de Groot N.N."/>
        </authorList>
    </citation>
    <scope>NUCLEOTIDE SEQUENCE [LARGE SCALE GENOMIC DNA]</scope>
    <source>
        <strain evidence="9 10">DSM 43941</strain>
    </source>
</reference>
<dbReference type="PIRSF" id="PIRSF006603">
    <property type="entry name" value="DinF"/>
    <property type="match status" value="1"/>
</dbReference>
<evidence type="ECO:0000313" key="9">
    <source>
        <dbReference type="EMBL" id="SDT77841.1"/>
    </source>
</evidence>
<feature type="transmembrane region" description="Helical" evidence="8">
    <location>
        <begin position="171"/>
        <end position="190"/>
    </location>
</feature>
<gene>
    <name evidence="9" type="ORF">SAMN04489716_8125</name>
</gene>
<feature type="transmembrane region" description="Helical" evidence="8">
    <location>
        <begin position="140"/>
        <end position="159"/>
    </location>
</feature>
<keyword evidence="4" id="KW-1003">Cell membrane</keyword>
<feature type="transmembrane region" description="Helical" evidence="8">
    <location>
        <begin position="196"/>
        <end position="219"/>
    </location>
</feature>
<name>A0A1H2D529_9ACTN</name>
<keyword evidence="5 8" id="KW-0812">Transmembrane</keyword>
<dbReference type="InterPro" id="IPR002528">
    <property type="entry name" value="MATE_fam"/>
</dbReference>
<sequence>MSPPDDARRHSPHRTASARRIAGLALPALVVLAAEPVYVLVDTAVVGHLGPVPLAAVAIGGTVMSMGVWFGTLMAYGTTGRAARHFGAGDRAAAVAEGVQASWLALAFGALLAILGLVGAEPLAALIAGDPETAAAAAGWLRIAVLGAPGLLLAAAGNGWMRGVQDTRRPLWIVLGANVLSAVLCPVLVYPAGLGLAGSAIANVTAQTLGGLLFLAALIRETRALRPVPSIIVRQVVLGRDLLIRGAAFQACFLSATAVAARFGVAAVGAHQIVLQLWFFAALTLDAVAIAAQSLVGAALGAGDTDEARDVARRVTFAGGLAAVAFALAAAAGSSVVPGWFTPDESVHAQAAIIWPYFVALLPLAGIVYALDGVLIGAGDVAFLRTLTVLSALLGFLPAIWLAYALNLGLGGIWAGLALFTFARFTGLLWRWRSPHWLITGTTR</sequence>
<dbReference type="InterPro" id="IPR044644">
    <property type="entry name" value="DinF-like"/>
</dbReference>
<dbReference type="NCBIfam" id="TIGR00797">
    <property type="entry name" value="matE"/>
    <property type="match status" value="1"/>
</dbReference>
<dbReference type="InterPro" id="IPR048279">
    <property type="entry name" value="MdtK-like"/>
</dbReference>
<evidence type="ECO:0000256" key="4">
    <source>
        <dbReference type="ARBA" id="ARBA00022475"/>
    </source>
</evidence>
<proteinExistence type="inferred from homology"/>
<evidence type="ECO:0000256" key="1">
    <source>
        <dbReference type="ARBA" id="ARBA00004651"/>
    </source>
</evidence>
<feature type="transmembrane region" description="Helical" evidence="8">
    <location>
        <begin position="412"/>
        <end position="430"/>
    </location>
</feature>
<evidence type="ECO:0000256" key="3">
    <source>
        <dbReference type="ARBA" id="ARBA00022448"/>
    </source>
</evidence>
<feature type="transmembrane region" description="Helical" evidence="8">
    <location>
        <begin position="277"/>
        <end position="303"/>
    </location>
</feature>
<feature type="transmembrane region" description="Helical" evidence="8">
    <location>
        <begin position="242"/>
        <end position="265"/>
    </location>
</feature>
<comment type="subcellular location">
    <subcellularLocation>
        <location evidence="1">Cell membrane</location>
        <topology evidence="1">Multi-pass membrane protein</topology>
    </subcellularLocation>
</comment>
<dbReference type="RefSeq" id="WP_092553689.1">
    <property type="nucleotide sequence ID" value="NZ_BOMJ01000022.1"/>
</dbReference>
<dbReference type="STRING" id="113562.SAMN04489716_8125"/>
<feature type="transmembrane region" description="Helical" evidence="8">
    <location>
        <begin position="101"/>
        <end position="120"/>
    </location>
</feature>
<evidence type="ECO:0000256" key="6">
    <source>
        <dbReference type="ARBA" id="ARBA00022989"/>
    </source>
</evidence>
<dbReference type="EMBL" id="LT629758">
    <property type="protein sequence ID" value="SDT77841.1"/>
    <property type="molecule type" value="Genomic_DNA"/>
</dbReference>
<dbReference type="PANTHER" id="PTHR42893:SF46">
    <property type="entry name" value="PROTEIN DETOXIFICATION 44, CHLOROPLASTIC"/>
    <property type="match status" value="1"/>
</dbReference>
<dbReference type="OrthoDB" id="5242355at2"/>
<evidence type="ECO:0000256" key="5">
    <source>
        <dbReference type="ARBA" id="ARBA00022692"/>
    </source>
</evidence>
<keyword evidence="6 8" id="KW-1133">Transmembrane helix</keyword>
<protein>
    <submittedName>
        <fullName evidence="9">Putative efflux protein, MATE family</fullName>
    </submittedName>
</protein>